<dbReference type="GO" id="GO:0016810">
    <property type="term" value="F:hydrolase activity, acting on carbon-nitrogen (but not peptide) bonds"/>
    <property type="evidence" value="ECO:0007669"/>
    <property type="project" value="InterPro"/>
</dbReference>
<gene>
    <name evidence="2" type="ORF">A8926_4313</name>
</gene>
<dbReference type="GO" id="GO:0005975">
    <property type="term" value="P:carbohydrate metabolic process"/>
    <property type="evidence" value="ECO:0007669"/>
    <property type="project" value="InterPro"/>
</dbReference>
<name>A0A2N3Y0N7_SACSN</name>
<dbReference type="InterPro" id="IPR002509">
    <property type="entry name" value="NODB_dom"/>
</dbReference>
<keyword evidence="3" id="KW-1185">Reference proteome</keyword>
<proteinExistence type="predicted"/>
<evidence type="ECO:0000313" key="2">
    <source>
        <dbReference type="EMBL" id="PKW16479.1"/>
    </source>
</evidence>
<dbReference type="STRING" id="994479.GCA_000194155_07261"/>
<dbReference type="OrthoDB" id="9787041at2"/>
<dbReference type="Proteomes" id="UP000233786">
    <property type="component" value="Unassembled WGS sequence"/>
</dbReference>
<dbReference type="PANTHER" id="PTHR43123">
    <property type="entry name" value="POLYSACCHARIDE DEACETYLASE-RELATED"/>
    <property type="match status" value="1"/>
</dbReference>
<evidence type="ECO:0000313" key="3">
    <source>
        <dbReference type="Proteomes" id="UP000233786"/>
    </source>
</evidence>
<dbReference type="EMBL" id="PJNB01000001">
    <property type="protein sequence ID" value="PKW16479.1"/>
    <property type="molecule type" value="Genomic_DNA"/>
</dbReference>
<dbReference type="PANTHER" id="PTHR43123:SF1">
    <property type="entry name" value="POLYSACCHARIDE DEACETYLASE-RELATED"/>
    <property type="match status" value="1"/>
</dbReference>
<dbReference type="SUPFAM" id="SSF88713">
    <property type="entry name" value="Glycoside hydrolase/deacetylase"/>
    <property type="match status" value="1"/>
</dbReference>
<dbReference type="Pfam" id="PF01522">
    <property type="entry name" value="Polysacc_deac_1"/>
    <property type="match status" value="1"/>
</dbReference>
<comment type="caution">
    <text evidence="2">The sequence shown here is derived from an EMBL/GenBank/DDBJ whole genome shotgun (WGS) entry which is preliminary data.</text>
</comment>
<reference evidence="2" key="1">
    <citation type="submission" date="2017-12" db="EMBL/GenBank/DDBJ databases">
        <title>Sequencing the genomes of 1000 Actinobacteria strains.</title>
        <authorList>
            <person name="Klenk H.-P."/>
        </authorList>
    </citation>
    <scope>NUCLEOTIDE SEQUENCE [LARGE SCALE GENOMIC DNA]</scope>
    <source>
        <strain evidence="2">DSM 44228</strain>
    </source>
</reference>
<dbReference type="AlphaFoldDB" id="A0A2N3Y0N7"/>
<organism evidence="2 3">
    <name type="scientific">Saccharopolyspora spinosa</name>
    <dbReference type="NCBI Taxonomy" id="60894"/>
    <lineage>
        <taxon>Bacteria</taxon>
        <taxon>Bacillati</taxon>
        <taxon>Actinomycetota</taxon>
        <taxon>Actinomycetes</taxon>
        <taxon>Pseudonocardiales</taxon>
        <taxon>Pseudonocardiaceae</taxon>
        <taxon>Saccharopolyspora</taxon>
    </lineage>
</organism>
<protein>
    <submittedName>
        <fullName evidence="2">Peptidoglycan/xylan/chitin deacetylase (PgdA/CDA1 family)</fullName>
    </submittedName>
</protein>
<evidence type="ECO:0000259" key="1">
    <source>
        <dbReference type="PROSITE" id="PS51677"/>
    </source>
</evidence>
<dbReference type="InterPro" id="IPR011330">
    <property type="entry name" value="Glyco_hydro/deAcase_b/a-brl"/>
</dbReference>
<dbReference type="PROSITE" id="PS51677">
    <property type="entry name" value="NODB"/>
    <property type="match status" value="1"/>
</dbReference>
<feature type="domain" description="NodB homology" evidence="1">
    <location>
        <begin position="78"/>
        <end position="298"/>
    </location>
</feature>
<dbReference type="RefSeq" id="WP_010314842.1">
    <property type="nucleotide sequence ID" value="NZ_CP061007.1"/>
</dbReference>
<dbReference type="Gene3D" id="3.20.20.370">
    <property type="entry name" value="Glycoside hydrolase/deacetylase"/>
    <property type="match status" value="1"/>
</dbReference>
<sequence length="325" mass="37075">MNVNNDRLGPWEDEVGGPVRDLIGYGRHGVRSFWPDGAKAAVAIVVNFETGAEASWPSGDRRNDRIFEFPYALDPRYRDLATESVSEYGGRAGIWRIARLLDEYDVKTTFSGCAVAFARNPEVGAYVKEAGHEPGCHGWRWEEAWTLSRQEERERIAAAVQLIEESCGQRPLGWQTRHSGSTHTRELVVEEGGFLYDSDAYNDDIPYFVNVAEKKHLVIPYSSVYNDHRFVIAQGYSEPADFFKTCKHGLDFLRHEGETHPKMMTIGIHAHWMGQASRASALQMFLEYVRELGDVWVAPRVDIARWWIDHHHEFGYEQSAATRGR</sequence>
<accession>A0A2N3Y0N7</accession>